<accession>A0A8D2PQ79</accession>
<dbReference type="PANTHER" id="PTHR33528:SF14">
    <property type="entry name" value="SOLUTE CARRIER FAMILY 35 MEMBER A4"/>
    <property type="match status" value="1"/>
</dbReference>
<dbReference type="PANTHER" id="PTHR33528">
    <property type="entry name" value="OS07G0239500 PROTEIN"/>
    <property type="match status" value="1"/>
</dbReference>
<evidence type="ECO:0000256" key="1">
    <source>
        <dbReference type="SAM" id="MobiDB-lite"/>
    </source>
</evidence>
<evidence type="ECO:0000313" key="2">
    <source>
        <dbReference type="Ensembl" id="ENSZLMP00000018094.1"/>
    </source>
</evidence>
<dbReference type="AlphaFoldDB" id="A0A8D2PQ79"/>
<organism evidence="2 3">
    <name type="scientific">Zosterops lateralis melanops</name>
    <dbReference type="NCBI Taxonomy" id="1220523"/>
    <lineage>
        <taxon>Eukaryota</taxon>
        <taxon>Metazoa</taxon>
        <taxon>Chordata</taxon>
        <taxon>Craniata</taxon>
        <taxon>Vertebrata</taxon>
        <taxon>Euteleostomi</taxon>
        <taxon>Archelosauria</taxon>
        <taxon>Archosauria</taxon>
        <taxon>Dinosauria</taxon>
        <taxon>Saurischia</taxon>
        <taxon>Theropoda</taxon>
        <taxon>Coelurosauria</taxon>
        <taxon>Aves</taxon>
        <taxon>Neognathae</taxon>
        <taxon>Neoaves</taxon>
        <taxon>Telluraves</taxon>
        <taxon>Australaves</taxon>
        <taxon>Passeriformes</taxon>
        <taxon>Sylvioidea</taxon>
        <taxon>Zosteropidae</taxon>
        <taxon>Zosterops</taxon>
    </lineage>
</organism>
<dbReference type="InterPro" id="IPR027854">
    <property type="entry name" value="STMP1"/>
</dbReference>
<proteinExistence type="predicted"/>
<dbReference type="Proteomes" id="UP000694401">
    <property type="component" value="Unassembled WGS sequence"/>
</dbReference>
<dbReference type="Ensembl" id="ENSZLMT00000018599.1">
    <property type="protein sequence ID" value="ENSZLMP00000018094.1"/>
    <property type="gene ID" value="ENSZLMG00000012554.1"/>
</dbReference>
<reference evidence="2" key="2">
    <citation type="submission" date="2025-09" db="UniProtKB">
        <authorList>
            <consortium name="Ensembl"/>
        </authorList>
    </citation>
    <scope>IDENTIFICATION</scope>
</reference>
<feature type="region of interest" description="Disordered" evidence="1">
    <location>
        <begin position="1"/>
        <end position="23"/>
    </location>
</feature>
<name>A0A8D2PQ79_ZOSLA</name>
<sequence length="157" mass="16287">GGRAGSSRGGGRESPPCLPQDSPPKLKDLAFLKGQLESLQRKVEDEVQAGVGQDGSLLASPLLKGFLAGYLVAKLRFSAVLGFVAGTCTGIYAAQNYAVPNVEKTIRDYVNSLKKVLQGESLSGLSTPTAAHSCWRWGCLGTLLALPTGCSRGGGGH</sequence>
<dbReference type="Pfam" id="PF15054">
    <property type="entry name" value="DUF4535"/>
    <property type="match status" value="1"/>
</dbReference>
<evidence type="ECO:0000313" key="3">
    <source>
        <dbReference type="Proteomes" id="UP000694401"/>
    </source>
</evidence>
<protein>
    <submittedName>
        <fullName evidence="2">Uncharacterized protein</fullName>
    </submittedName>
</protein>
<keyword evidence="3" id="KW-1185">Reference proteome</keyword>
<reference evidence="2" key="1">
    <citation type="submission" date="2025-08" db="UniProtKB">
        <authorList>
            <consortium name="Ensembl"/>
        </authorList>
    </citation>
    <scope>IDENTIFICATION</scope>
</reference>